<dbReference type="GO" id="GO:1902600">
    <property type="term" value="P:proton transmembrane transport"/>
    <property type="evidence" value="ECO:0007669"/>
    <property type="project" value="InterPro"/>
</dbReference>
<comment type="subcellular location">
    <subcellularLocation>
        <location evidence="1">Membrane</location>
        <topology evidence="1">Multi-pass membrane protein</topology>
    </subcellularLocation>
</comment>
<evidence type="ECO:0000259" key="9">
    <source>
        <dbReference type="Pfam" id="PF00999"/>
    </source>
</evidence>
<dbReference type="GO" id="GO:0015297">
    <property type="term" value="F:antiporter activity"/>
    <property type="evidence" value="ECO:0007669"/>
    <property type="project" value="InterPro"/>
</dbReference>
<evidence type="ECO:0000256" key="5">
    <source>
        <dbReference type="ARBA" id="ARBA00023065"/>
    </source>
</evidence>
<gene>
    <name evidence="10" type="ORF">C7B82_14855</name>
</gene>
<dbReference type="SUPFAM" id="SSF52402">
    <property type="entry name" value="Adenine nucleotide alpha hydrolases-like"/>
    <property type="match status" value="1"/>
</dbReference>
<evidence type="ECO:0000313" key="10">
    <source>
        <dbReference type="EMBL" id="PSB28123.1"/>
    </source>
</evidence>
<feature type="transmembrane region" description="Helical" evidence="7">
    <location>
        <begin position="236"/>
        <end position="254"/>
    </location>
</feature>
<dbReference type="Pfam" id="PF00582">
    <property type="entry name" value="Usp"/>
    <property type="match status" value="1"/>
</dbReference>
<feature type="transmembrane region" description="Helical" evidence="7">
    <location>
        <begin position="39"/>
        <end position="62"/>
    </location>
</feature>
<feature type="transmembrane region" description="Helical" evidence="7">
    <location>
        <begin position="6"/>
        <end position="27"/>
    </location>
</feature>
<reference evidence="10 11" key="2">
    <citation type="submission" date="2018-03" db="EMBL/GenBank/DDBJ databases">
        <title>The ancient ancestry and fast evolution of plastids.</title>
        <authorList>
            <person name="Moore K.R."/>
            <person name="Magnabosco C."/>
            <person name="Momper L."/>
            <person name="Gold D.A."/>
            <person name="Bosak T."/>
            <person name="Fournier G.P."/>
        </authorList>
    </citation>
    <scope>NUCLEOTIDE SEQUENCE [LARGE SCALE GENOMIC DNA]</scope>
    <source>
        <strain evidence="10 11">ULC18</strain>
    </source>
</reference>
<protein>
    <submittedName>
        <fullName evidence="10">Sodium:proton antiporter</fullName>
    </submittedName>
</protein>
<dbReference type="OrthoDB" id="9793589at2"/>
<evidence type="ECO:0000256" key="6">
    <source>
        <dbReference type="ARBA" id="ARBA00023136"/>
    </source>
</evidence>
<dbReference type="RefSeq" id="WP_106257063.1">
    <property type="nucleotide sequence ID" value="NZ_CAWNSW010000092.1"/>
</dbReference>
<dbReference type="PANTHER" id="PTHR32468:SF0">
    <property type="entry name" value="K(+)_H(+) ANTIPORTER 1"/>
    <property type="match status" value="1"/>
</dbReference>
<feature type="domain" description="UspA" evidence="8">
    <location>
        <begin position="426"/>
        <end position="568"/>
    </location>
</feature>
<feature type="transmembrane region" description="Helical" evidence="7">
    <location>
        <begin position="198"/>
        <end position="216"/>
    </location>
</feature>
<proteinExistence type="predicted"/>
<comment type="caution">
    <text evidence="10">The sequence shown here is derived from an EMBL/GenBank/DDBJ whole genome shotgun (WGS) entry which is preliminary data.</text>
</comment>
<keyword evidence="5" id="KW-0406">Ion transport</keyword>
<feature type="transmembrane region" description="Helical" evidence="7">
    <location>
        <begin position="68"/>
        <end position="89"/>
    </location>
</feature>
<dbReference type="PANTHER" id="PTHR32468">
    <property type="entry name" value="CATION/H + ANTIPORTER"/>
    <property type="match status" value="1"/>
</dbReference>
<dbReference type="InterPro" id="IPR038770">
    <property type="entry name" value="Na+/solute_symporter_sf"/>
</dbReference>
<dbReference type="Proteomes" id="UP000239576">
    <property type="component" value="Unassembled WGS sequence"/>
</dbReference>
<keyword evidence="3 7" id="KW-0812">Transmembrane</keyword>
<dbReference type="AlphaFoldDB" id="A0A2T1E5U5"/>
<evidence type="ECO:0000259" key="8">
    <source>
        <dbReference type="Pfam" id="PF00582"/>
    </source>
</evidence>
<feature type="transmembrane region" description="Helical" evidence="7">
    <location>
        <begin position="101"/>
        <end position="124"/>
    </location>
</feature>
<feature type="transmembrane region" description="Helical" evidence="7">
    <location>
        <begin position="136"/>
        <end position="157"/>
    </location>
</feature>
<dbReference type="InterPro" id="IPR006153">
    <property type="entry name" value="Cation/H_exchanger_TM"/>
</dbReference>
<dbReference type="InterPro" id="IPR050794">
    <property type="entry name" value="CPA2_transporter"/>
</dbReference>
<keyword evidence="4 7" id="KW-1133">Transmembrane helix</keyword>
<feature type="transmembrane region" description="Helical" evidence="7">
    <location>
        <begin position="315"/>
        <end position="340"/>
    </location>
</feature>
<dbReference type="Gene3D" id="1.20.1530.20">
    <property type="match status" value="1"/>
</dbReference>
<keyword evidence="6 7" id="KW-0472">Membrane</keyword>
<reference evidence="11" key="1">
    <citation type="submission" date="2018-02" db="EMBL/GenBank/DDBJ databases">
        <authorList>
            <person name="Moore K."/>
            <person name="Momper L."/>
        </authorList>
    </citation>
    <scope>NUCLEOTIDE SEQUENCE [LARGE SCALE GENOMIC DNA]</scope>
    <source>
        <strain evidence="11">ULC18</strain>
    </source>
</reference>
<evidence type="ECO:0000256" key="1">
    <source>
        <dbReference type="ARBA" id="ARBA00004141"/>
    </source>
</evidence>
<dbReference type="Gene3D" id="3.40.50.620">
    <property type="entry name" value="HUPs"/>
    <property type="match status" value="1"/>
</dbReference>
<dbReference type="Pfam" id="PF00999">
    <property type="entry name" value="Na_H_Exchanger"/>
    <property type="match status" value="1"/>
</dbReference>
<organism evidence="10 11">
    <name type="scientific">Stenomitos frigidus ULC18</name>
    <dbReference type="NCBI Taxonomy" id="2107698"/>
    <lineage>
        <taxon>Bacteria</taxon>
        <taxon>Bacillati</taxon>
        <taxon>Cyanobacteriota</taxon>
        <taxon>Cyanophyceae</taxon>
        <taxon>Leptolyngbyales</taxon>
        <taxon>Leptolyngbyaceae</taxon>
        <taxon>Stenomitos</taxon>
    </lineage>
</organism>
<sequence>MKLEIVVQVLIEILIVIGLSRLVGLGFRRLKQPLVIGEIVAGVMLGPSLLGLLAPSLAAGLFPPETIPFLNVLSQIGLIFFMFLIGLELDPKYLKSQLDVAVLVSHVSILVPFALGTVLSLLLYPLVSNGGVSFTAFALFLGAAMSITAFPVLARIITENNLQSTRLGTLALTCAAVDDVTAWCVLALAIAVTRTNSMVGAIPTILLSFGYIVFMVTVGRKFLKNFANYYDRSGRLNQFVLAVIYMGVVTSALITELIGIHLIFGAFLIGAVMPKHAGLTRELAQKTEDFVLTFLLPIFFAYSGLRTQIGLLNSPFLWLLCGLVLLVAIAGKYFGTYFAARVSGIEKREASALGWLMNTRGLTELIVLNIGLSLNVISPLLFTMLVIMALVTTFMTSPLLEWTYPKRLIRKDVVQRTADAVEPDYRILVPISNPNSQKGLIQLAATIALGNAQGSAALASAGVYPLSLIQLDEEYAFGSTPAEAERLIAEREQRMAELVESLEPSYVRSVVHPITRVATDVAQEVVRVAESDRADLILLGWHRPAFSRNRLGGRVGQILSTARTDVAVFIDRQQGSLDKLLVPYVSNIHNDLGLEIALRILVNSQNSTLTILSVTQSHQANDRTYEFRTLMEQLPPSVRDRIHTPQIEASSPIQAVVEASATVDLTIAGASREWGLERQTLGFYADQLAVQCHSSLLITRRYSQVTAHLSSVLGATENGTSREADQSEAVT</sequence>
<evidence type="ECO:0000313" key="11">
    <source>
        <dbReference type="Proteomes" id="UP000239576"/>
    </source>
</evidence>
<dbReference type="GO" id="GO:0016020">
    <property type="term" value="C:membrane"/>
    <property type="evidence" value="ECO:0007669"/>
    <property type="project" value="UniProtKB-SubCell"/>
</dbReference>
<evidence type="ECO:0000256" key="7">
    <source>
        <dbReference type="SAM" id="Phobius"/>
    </source>
</evidence>
<evidence type="ECO:0000256" key="4">
    <source>
        <dbReference type="ARBA" id="ARBA00022989"/>
    </source>
</evidence>
<name>A0A2T1E5U5_9CYAN</name>
<dbReference type="InterPro" id="IPR014729">
    <property type="entry name" value="Rossmann-like_a/b/a_fold"/>
</dbReference>
<dbReference type="Gene3D" id="3.40.50.12370">
    <property type="match status" value="1"/>
</dbReference>
<accession>A0A2T1E5U5</accession>
<dbReference type="EMBL" id="PVWK01000083">
    <property type="protein sequence ID" value="PSB28123.1"/>
    <property type="molecule type" value="Genomic_DNA"/>
</dbReference>
<feature type="domain" description="Cation/H+ exchanger transmembrane" evidence="9">
    <location>
        <begin position="22"/>
        <end position="402"/>
    </location>
</feature>
<evidence type="ECO:0000256" key="2">
    <source>
        <dbReference type="ARBA" id="ARBA00022448"/>
    </source>
</evidence>
<keyword evidence="2" id="KW-0813">Transport</keyword>
<feature type="transmembrane region" description="Helical" evidence="7">
    <location>
        <begin position="290"/>
        <end position="309"/>
    </location>
</feature>
<dbReference type="InterPro" id="IPR006016">
    <property type="entry name" value="UspA"/>
</dbReference>
<evidence type="ECO:0000256" key="3">
    <source>
        <dbReference type="ARBA" id="ARBA00022692"/>
    </source>
</evidence>
<keyword evidence="11" id="KW-1185">Reference proteome</keyword>